<dbReference type="EMBL" id="CAXDID020000128">
    <property type="protein sequence ID" value="CAL6034259.1"/>
    <property type="molecule type" value="Genomic_DNA"/>
</dbReference>
<keyword evidence="5" id="KW-0472">Membrane</keyword>
<evidence type="ECO:0000256" key="2">
    <source>
        <dbReference type="ARBA" id="ARBA00022737"/>
    </source>
</evidence>
<evidence type="ECO:0000256" key="3">
    <source>
        <dbReference type="ARBA" id="ARBA00023122"/>
    </source>
</evidence>
<evidence type="ECO:0000313" key="9">
    <source>
        <dbReference type="EMBL" id="CAL5989519.1"/>
    </source>
</evidence>
<evidence type="ECO:0000256" key="1">
    <source>
        <dbReference type="ARBA" id="ARBA00006750"/>
    </source>
</evidence>
<feature type="domain" description="CBS" evidence="6">
    <location>
        <begin position="35"/>
        <end position="98"/>
    </location>
</feature>
<comment type="caution">
    <text evidence="7">The sequence shown here is derived from an EMBL/GenBank/DDBJ whole genome shotgun (WGS) entry which is preliminary data.</text>
</comment>
<keyword evidence="3 4" id="KW-0129">CBS domain</keyword>
<comment type="similarity">
    <text evidence="1">Belongs to the 5'-AMP-activated protein kinase gamma subunit family.</text>
</comment>
<dbReference type="EMBL" id="CAXDID020000024">
    <property type="protein sequence ID" value="CAL5989519.1"/>
    <property type="molecule type" value="Genomic_DNA"/>
</dbReference>
<evidence type="ECO:0000259" key="6">
    <source>
        <dbReference type="PROSITE" id="PS51371"/>
    </source>
</evidence>
<evidence type="ECO:0000256" key="4">
    <source>
        <dbReference type="PROSITE-ProRule" id="PRU00703"/>
    </source>
</evidence>
<keyword evidence="2" id="KW-0677">Repeat</keyword>
<accession>A0AA86TLE8</accession>
<sequence length="295" mass="34601">MSSQQTQNQFDELPIQQKFPNIIEFFQQYTAYDLMPTSARVLIIDADTSVYRAFRIMGDNATSSAYIYDPKTQLYCAVITATDIMKACILIQNTFFSSEATHDPIEFARRNNIVFENEIGVQDLLQHISVGTITLQQNLVKTYTTTTLLYIRLYLLWSIKMFIGCQQQIMMALYFYHQRIDKSAVIWSQNFVSIQRFFKNLFQKQEQRTQISALLMLITVYSTLQILLQIINYLQFLFQIKMESYEMFLANTTFKIQEILGSLTQTKKLLMLSIKDHNILKDAQQCLFLVRLDNY</sequence>
<dbReference type="Proteomes" id="UP001642409">
    <property type="component" value="Unassembled WGS sequence"/>
</dbReference>
<evidence type="ECO:0000313" key="7">
    <source>
        <dbReference type="EMBL" id="CAI9922134.1"/>
    </source>
</evidence>
<dbReference type="InterPro" id="IPR000644">
    <property type="entry name" value="CBS_dom"/>
</dbReference>
<keyword evidence="5" id="KW-1133">Transmembrane helix</keyword>
<reference evidence="9 11" key="2">
    <citation type="submission" date="2024-07" db="EMBL/GenBank/DDBJ databases">
        <authorList>
            <person name="Akdeniz Z."/>
        </authorList>
    </citation>
    <scope>NUCLEOTIDE SEQUENCE [LARGE SCALE GENOMIC DNA]</scope>
</reference>
<dbReference type="Gene3D" id="3.10.580.10">
    <property type="entry name" value="CBS-domain"/>
    <property type="match status" value="1"/>
</dbReference>
<dbReference type="InterPro" id="IPR050511">
    <property type="entry name" value="AMPK_gamma/SDS23_families"/>
</dbReference>
<dbReference type="SUPFAM" id="SSF54631">
    <property type="entry name" value="CBS-domain pair"/>
    <property type="match status" value="1"/>
</dbReference>
<evidence type="ECO:0000313" key="8">
    <source>
        <dbReference type="EMBL" id="CAI9978057.1"/>
    </source>
</evidence>
<keyword evidence="5" id="KW-0812">Transmembrane</keyword>
<dbReference type="PANTHER" id="PTHR13780">
    <property type="entry name" value="AMP-ACTIVATED PROTEIN KINASE, GAMMA REGULATORY SUBUNIT"/>
    <property type="match status" value="1"/>
</dbReference>
<dbReference type="PROSITE" id="PS51371">
    <property type="entry name" value="CBS"/>
    <property type="match status" value="1"/>
</dbReference>
<dbReference type="PANTHER" id="PTHR13780:SF35">
    <property type="entry name" value="LD22662P"/>
    <property type="match status" value="1"/>
</dbReference>
<protein>
    <submittedName>
        <fullName evidence="7">Gamma-1 subunit</fullName>
    </submittedName>
</protein>
<dbReference type="InterPro" id="IPR046342">
    <property type="entry name" value="CBS_dom_sf"/>
</dbReference>
<reference evidence="7" key="1">
    <citation type="submission" date="2023-06" db="EMBL/GenBank/DDBJ databases">
        <authorList>
            <person name="Kurt Z."/>
        </authorList>
    </citation>
    <scope>NUCLEOTIDE SEQUENCE</scope>
</reference>
<evidence type="ECO:0000313" key="11">
    <source>
        <dbReference type="Proteomes" id="UP001642409"/>
    </source>
</evidence>
<evidence type="ECO:0000256" key="5">
    <source>
        <dbReference type="SAM" id="Phobius"/>
    </source>
</evidence>
<dbReference type="AlphaFoldDB" id="A0AA86TLE8"/>
<proteinExistence type="inferred from homology"/>
<dbReference type="EMBL" id="CATOUU010000248">
    <property type="protein sequence ID" value="CAI9922134.1"/>
    <property type="molecule type" value="Genomic_DNA"/>
</dbReference>
<feature type="transmembrane region" description="Helical" evidence="5">
    <location>
        <begin position="211"/>
        <end position="234"/>
    </location>
</feature>
<organism evidence="7">
    <name type="scientific">Hexamita inflata</name>
    <dbReference type="NCBI Taxonomy" id="28002"/>
    <lineage>
        <taxon>Eukaryota</taxon>
        <taxon>Metamonada</taxon>
        <taxon>Diplomonadida</taxon>
        <taxon>Hexamitidae</taxon>
        <taxon>Hexamitinae</taxon>
        <taxon>Hexamita</taxon>
    </lineage>
</organism>
<evidence type="ECO:0000313" key="10">
    <source>
        <dbReference type="EMBL" id="CAL6034259.1"/>
    </source>
</evidence>
<name>A0AA86TLE8_9EUKA</name>
<keyword evidence="11" id="KW-1185">Reference proteome</keyword>
<gene>
    <name evidence="9" type="ORF">HINF_LOCUS10895</name>
    <name evidence="10" type="ORF">HINF_LOCUS35362</name>
    <name evidence="8" type="ORF">HINF_LOCUS65702</name>
    <name evidence="7" type="ORF">HINF_LOCUS9779</name>
</gene>
<dbReference type="EMBL" id="CATOUU010001183">
    <property type="protein sequence ID" value="CAI9978057.1"/>
    <property type="molecule type" value="Genomic_DNA"/>
</dbReference>